<protein>
    <submittedName>
        <fullName evidence="1">Uncharacterized protein</fullName>
    </submittedName>
</protein>
<gene>
    <name evidence="1" type="ORF">METZ01_LOCUS454407</name>
</gene>
<sequence length="49" mass="5808">MDIKQLCIDIATKEDGNEVIEILKNYNLWDDEKNWKLVGNNENYNNHSI</sequence>
<feature type="non-terminal residue" evidence="1">
    <location>
        <position position="49"/>
    </location>
</feature>
<accession>A0A383A1P2</accession>
<reference evidence="1" key="1">
    <citation type="submission" date="2018-05" db="EMBL/GenBank/DDBJ databases">
        <authorList>
            <person name="Lanie J.A."/>
            <person name="Ng W.-L."/>
            <person name="Kazmierczak K.M."/>
            <person name="Andrzejewski T.M."/>
            <person name="Davidsen T.M."/>
            <person name="Wayne K.J."/>
            <person name="Tettelin H."/>
            <person name="Glass J.I."/>
            <person name="Rusch D."/>
            <person name="Podicherti R."/>
            <person name="Tsui H.-C.T."/>
            <person name="Winkler M.E."/>
        </authorList>
    </citation>
    <scope>NUCLEOTIDE SEQUENCE</scope>
</reference>
<name>A0A383A1P2_9ZZZZ</name>
<dbReference type="EMBL" id="UINC01188365">
    <property type="protein sequence ID" value="SVE01553.1"/>
    <property type="molecule type" value="Genomic_DNA"/>
</dbReference>
<dbReference type="AlphaFoldDB" id="A0A383A1P2"/>
<organism evidence="1">
    <name type="scientific">marine metagenome</name>
    <dbReference type="NCBI Taxonomy" id="408172"/>
    <lineage>
        <taxon>unclassified sequences</taxon>
        <taxon>metagenomes</taxon>
        <taxon>ecological metagenomes</taxon>
    </lineage>
</organism>
<proteinExistence type="predicted"/>
<evidence type="ECO:0000313" key="1">
    <source>
        <dbReference type="EMBL" id="SVE01553.1"/>
    </source>
</evidence>